<keyword evidence="4 6" id="KW-0862">Zinc</keyword>
<dbReference type="Pfam" id="PF04434">
    <property type="entry name" value="SWIM"/>
    <property type="match status" value="1"/>
</dbReference>
<feature type="domain" description="SWIM-type" evidence="7">
    <location>
        <begin position="201"/>
        <end position="236"/>
    </location>
</feature>
<evidence type="ECO:0000256" key="3">
    <source>
        <dbReference type="ARBA" id="ARBA00022771"/>
    </source>
</evidence>
<comment type="function">
    <text evidence="6">Putative transcription activator involved in regulating light control of development.</text>
</comment>
<dbReference type="PROSITE" id="PS50966">
    <property type="entry name" value="ZF_SWIM"/>
    <property type="match status" value="1"/>
</dbReference>
<keyword evidence="9" id="KW-1185">Reference proteome</keyword>
<evidence type="ECO:0000313" key="8">
    <source>
        <dbReference type="EMBL" id="KAJ8437687.1"/>
    </source>
</evidence>
<evidence type="ECO:0000256" key="6">
    <source>
        <dbReference type="RuleBase" id="RU367018"/>
    </source>
</evidence>
<name>A0A9Q1K7D7_9CARY</name>
<proteinExistence type="inferred from homology"/>
<dbReference type="Pfam" id="PF10551">
    <property type="entry name" value="MULE"/>
    <property type="match status" value="1"/>
</dbReference>
<comment type="similarity">
    <text evidence="1 6">Belongs to the FHY3/FAR1 family.</text>
</comment>
<dbReference type="InterPro" id="IPR018289">
    <property type="entry name" value="MULE_transposase_dom"/>
</dbReference>
<evidence type="ECO:0000256" key="5">
    <source>
        <dbReference type="PROSITE-ProRule" id="PRU00325"/>
    </source>
</evidence>
<dbReference type="OrthoDB" id="747268at2759"/>
<dbReference type="GO" id="GO:0008270">
    <property type="term" value="F:zinc ion binding"/>
    <property type="evidence" value="ECO:0007669"/>
    <property type="project" value="UniProtKB-UniRule"/>
</dbReference>
<evidence type="ECO:0000256" key="1">
    <source>
        <dbReference type="ARBA" id="ARBA00005889"/>
    </source>
</evidence>
<dbReference type="Proteomes" id="UP001153076">
    <property type="component" value="Unassembled WGS sequence"/>
</dbReference>
<keyword evidence="3 5" id="KW-0863">Zinc-finger</keyword>
<evidence type="ECO:0000256" key="4">
    <source>
        <dbReference type="ARBA" id="ARBA00022833"/>
    </source>
</evidence>
<evidence type="ECO:0000256" key="2">
    <source>
        <dbReference type="ARBA" id="ARBA00022723"/>
    </source>
</evidence>
<keyword evidence="6" id="KW-0539">Nucleus</keyword>
<dbReference type="GO" id="GO:0006355">
    <property type="term" value="P:regulation of DNA-templated transcription"/>
    <property type="evidence" value="ECO:0007669"/>
    <property type="project" value="UniProtKB-UniRule"/>
</dbReference>
<accession>A0A9Q1K7D7</accession>
<dbReference type="InterPro" id="IPR007527">
    <property type="entry name" value="Znf_SWIM"/>
</dbReference>
<keyword evidence="2 6" id="KW-0479">Metal-binding</keyword>
<dbReference type="AlphaFoldDB" id="A0A9Q1K7D7"/>
<comment type="subcellular location">
    <subcellularLocation>
        <location evidence="6">Nucleus</location>
    </subcellularLocation>
</comment>
<organism evidence="8 9">
    <name type="scientific">Carnegiea gigantea</name>
    <dbReference type="NCBI Taxonomy" id="171969"/>
    <lineage>
        <taxon>Eukaryota</taxon>
        <taxon>Viridiplantae</taxon>
        <taxon>Streptophyta</taxon>
        <taxon>Embryophyta</taxon>
        <taxon>Tracheophyta</taxon>
        <taxon>Spermatophyta</taxon>
        <taxon>Magnoliopsida</taxon>
        <taxon>eudicotyledons</taxon>
        <taxon>Gunneridae</taxon>
        <taxon>Pentapetalae</taxon>
        <taxon>Caryophyllales</taxon>
        <taxon>Cactineae</taxon>
        <taxon>Cactaceae</taxon>
        <taxon>Cactoideae</taxon>
        <taxon>Echinocereeae</taxon>
        <taxon>Carnegiea</taxon>
    </lineage>
</organism>
<reference evidence="8" key="1">
    <citation type="submission" date="2022-04" db="EMBL/GenBank/DDBJ databases">
        <title>Carnegiea gigantea Genome sequencing and assembly v2.</title>
        <authorList>
            <person name="Copetti D."/>
            <person name="Sanderson M.J."/>
            <person name="Burquez A."/>
            <person name="Wojciechowski M.F."/>
        </authorList>
    </citation>
    <scope>NUCLEOTIDE SEQUENCE</scope>
    <source>
        <strain evidence="8">SGP5-SGP5p</strain>
        <tissue evidence="8">Aerial part</tissue>
    </source>
</reference>
<sequence length="274" mass="32184">MESVQWLFNSFLIAMANHMPKIVITNQNPTIRQAIADVFETSIHRLCIWHIMRKLPNMVGCMLNGCEDFIECIKGCVWASNSPDEFEESWGEMLEEFDLADNEWLCHTYEIRELWVHAMKSQRHCEHKAENASLTSLLKLKMSYEIEKHVRNIYTHTNFYVFQRQLYIGRMYCHVQGTTNVEGDRTYQIKHNYESKTRIHYVVYNECTSECQCSCHIFDSDEIPCAHMLLVFTSNSLREILASYIINRWTKIAAKAPMYEFDNIMGDAYGEIAT</sequence>
<dbReference type="GO" id="GO:0005634">
    <property type="term" value="C:nucleus"/>
    <property type="evidence" value="ECO:0007669"/>
    <property type="project" value="UniProtKB-SubCell"/>
</dbReference>
<dbReference type="PANTHER" id="PTHR31669">
    <property type="entry name" value="PROTEIN FAR1-RELATED SEQUENCE 10-RELATED"/>
    <property type="match status" value="1"/>
</dbReference>
<dbReference type="InterPro" id="IPR031052">
    <property type="entry name" value="FHY3/FAR1"/>
</dbReference>
<protein>
    <recommendedName>
        <fullName evidence="6">Protein FAR1-RELATED SEQUENCE</fullName>
    </recommendedName>
</protein>
<dbReference type="SMART" id="SM00575">
    <property type="entry name" value="ZnF_PMZ"/>
    <property type="match status" value="1"/>
</dbReference>
<dbReference type="InterPro" id="IPR006564">
    <property type="entry name" value="Znf_PMZ"/>
</dbReference>
<dbReference type="PANTHER" id="PTHR31669:SF306">
    <property type="entry name" value="PROTEIN FAR1-RELATED SEQUENCE"/>
    <property type="match status" value="1"/>
</dbReference>
<dbReference type="EMBL" id="JAKOGI010000288">
    <property type="protein sequence ID" value="KAJ8437687.1"/>
    <property type="molecule type" value="Genomic_DNA"/>
</dbReference>
<comment type="caution">
    <text evidence="8">The sequence shown here is derived from an EMBL/GenBank/DDBJ whole genome shotgun (WGS) entry which is preliminary data.</text>
</comment>
<evidence type="ECO:0000259" key="7">
    <source>
        <dbReference type="PROSITE" id="PS50966"/>
    </source>
</evidence>
<evidence type="ECO:0000313" key="9">
    <source>
        <dbReference type="Proteomes" id="UP001153076"/>
    </source>
</evidence>
<gene>
    <name evidence="8" type="ORF">Cgig2_028625</name>
</gene>